<organism evidence="4 5">
    <name type="scientific">Rhodopirellula islandica</name>
    <dbReference type="NCBI Taxonomy" id="595434"/>
    <lineage>
        <taxon>Bacteria</taxon>
        <taxon>Pseudomonadati</taxon>
        <taxon>Planctomycetota</taxon>
        <taxon>Planctomycetia</taxon>
        <taxon>Pirellulales</taxon>
        <taxon>Pirellulaceae</taxon>
        <taxon>Rhodopirellula</taxon>
    </lineage>
</organism>
<comment type="caution">
    <text evidence="4">The sequence shown here is derived from an EMBL/GenBank/DDBJ whole genome shotgun (WGS) entry which is preliminary data.</text>
</comment>
<dbReference type="STRING" id="595434.RISK_005662"/>
<keyword evidence="2" id="KW-0472">Membrane</keyword>
<evidence type="ECO:0000256" key="1">
    <source>
        <dbReference type="SAM" id="MobiDB-lite"/>
    </source>
</evidence>
<feature type="domain" description="DUF1559" evidence="3">
    <location>
        <begin position="46"/>
        <end position="329"/>
    </location>
</feature>
<evidence type="ECO:0000259" key="3">
    <source>
        <dbReference type="Pfam" id="PF07596"/>
    </source>
</evidence>
<dbReference type="InterPro" id="IPR027558">
    <property type="entry name" value="Pre_pil_HX9DG_C"/>
</dbReference>
<name>A0A0J1B808_RHOIS</name>
<dbReference type="Proteomes" id="UP000036367">
    <property type="component" value="Unassembled WGS sequence"/>
</dbReference>
<dbReference type="InterPro" id="IPR045584">
    <property type="entry name" value="Pilin-like"/>
</dbReference>
<dbReference type="Pfam" id="PF07963">
    <property type="entry name" value="N_methyl"/>
    <property type="match status" value="1"/>
</dbReference>
<dbReference type="RefSeq" id="WP_083435131.1">
    <property type="nucleotide sequence ID" value="NZ_LECT01000044.1"/>
</dbReference>
<evidence type="ECO:0000313" key="4">
    <source>
        <dbReference type="EMBL" id="KLU02596.1"/>
    </source>
</evidence>
<dbReference type="NCBIfam" id="TIGR04294">
    <property type="entry name" value="pre_pil_HX9DG"/>
    <property type="match status" value="1"/>
</dbReference>
<dbReference type="PANTHER" id="PTHR30093">
    <property type="entry name" value="GENERAL SECRETION PATHWAY PROTEIN G"/>
    <property type="match status" value="1"/>
</dbReference>
<keyword evidence="2" id="KW-1133">Transmembrane helix</keyword>
<dbReference type="PATRIC" id="fig|595434.4.peg.5376"/>
<keyword evidence="2" id="KW-0812">Transmembrane</keyword>
<evidence type="ECO:0000313" key="5">
    <source>
        <dbReference type="Proteomes" id="UP000036367"/>
    </source>
</evidence>
<proteinExistence type="predicted"/>
<dbReference type="SUPFAM" id="SSF54523">
    <property type="entry name" value="Pili subunits"/>
    <property type="match status" value="1"/>
</dbReference>
<dbReference type="AlphaFoldDB" id="A0A0J1B808"/>
<feature type="compositionally biased region" description="Polar residues" evidence="1">
    <location>
        <begin position="359"/>
        <end position="375"/>
    </location>
</feature>
<reference evidence="4" key="1">
    <citation type="submission" date="2015-05" db="EMBL/GenBank/DDBJ databases">
        <title>Permanent draft genome of Rhodopirellula islandicus K833.</title>
        <authorList>
            <person name="Kizina J."/>
            <person name="Richter M."/>
            <person name="Glockner F.O."/>
            <person name="Harder J."/>
        </authorList>
    </citation>
    <scope>NUCLEOTIDE SEQUENCE [LARGE SCALE GENOMIC DNA]</scope>
    <source>
        <strain evidence="4">K833</strain>
    </source>
</reference>
<dbReference type="Gene3D" id="3.30.700.10">
    <property type="entry name" value="Glycoprotein, Type 4 Pilin"/>
    <property type="match status" value="1"/>
</dbReference>
<protein>
    <submittedName>
        <fullName evidence="4">Type II protein secretion system</fullName>
    </submittedName>
</protein>
<feature type="region of interest" description="Disordered" evidence="1">
    <location>
        <begin position="344"/>
        <end position="386"/>
    </location>
</feature>
<dbReference type="NCBIfam" id="TIGR02532">
    <property type="entry name" value="IV_pilin_GFxxxE"/>
    <property type="match status" value="1"/>
</dbReference>
<feature type="transmembrane region" description="Helical" evidence="2">
    <location>
        <begin position="20"/>
        <end position="41"/>
    </location>
</feature>
<keyword evidence="5" id="KW-1185">Reference proteome</keyword>
<dbReference type="OrthoDB" id="241541at2"/>
<evidence type="ECO:0000256" key="2">
    <source>
        <dbReference type="SAM" id="Phobius"/>
    </source>
</evidence>
<dbReference type="PANTHER" id="PTHR30093:SF2">
    <property type="entry name" value="TYPE II SECRETION SYSTEM PROTEIN H"/>
    <property type="match status" value="1"/>
</dbReference>
<dbReference type="EMBL" id="LECT01000044">
    <property type="protein sequence ID" value="KLU02596.1"/>
    <property type="molecule type" value="Genomic_DNA"/>
</dbReference>
<dbReference type="Pfam" id="PF07596">
    <property type="entry name" value="SBP_bac_10"/>
    <property type="match status" value="1"/>
</dbReference>
<gene>
    <name evidence="4" type="ORF">RISK_005662</name>
</gene>
<sequence length="399" mass="42075">MHDRSSTSAAVKIQRHAFTLLELLVVIGIIAVLIGLLMPAVRTSSEAARRMSCSNNFKQLGLALHNYHSAYKQLPPAQGGTLRGPSERDGNSRRLSGLVALLPFFEASSLWETISNPAEFNGMFYPPMGPAPWVEQYEPWTTQISTLQCPASPATPEPFGLTSYAFCVGDQVDLLNAEHSSTRSVRGIFAGTHVPHFRTITDGLSNTIAMCEIGNDLGDGYDIGQTAIQQTGAIFESPSTCRETLDVDRPDFYESSVQLASVGRGGRWADGVAAIAAVNTILPPNSPSCSVGKQLTSPGLHSAGSFHAGGANVLMADGAVKFIIESIDHGDSTAAVVRLTEAAESNASTTSESVDEAAGNSSNQADSSSPTSFTHPESPYGVWGALGTARSEDLVTSGL</sequence>
<dbReference type="InterPro" id="IPR011453">
    <property type="entry name" value="DUF1559"/>
</dbReference>
<accession>A0A0J1B808</accession>
<dbReference type="InterPro" id="IPR012902">
    <property type="entry name" value="N_methyl_site"/>
</dbReference>